<keyword evidence="8" id="KW-1185">Reference proteome</keyword>
<evidence type="ECO:0000256" key="2">
    <source>
        <dbReference type="ARBA" id="ARBA00022603"/>
    </source>
</evidence>
<dbReference type="PRINTS" id="PR00507">
    <property type="entry name" value="N12N6MTFRASE"/>
</dbReference>
<dbReference type="PROSITE" id="PS00092">
    <property type="entry name" value="N6_MTASE"/>
    <property type="match status" value="1"/>
</dbReference>
<dbReference type="InterPro" id="IPR029063">
    <property type="entry name" value="SAM-dependent_MTases_sf"/>
</dbReference>
<protein>
    <recommendedName>
        <fullName evidence="1">site-specific DNA-methyltransferase (adenine-specific)</fullName>
        <ecNumber evidence="1">2.1.1.72</ecNumber>
    </recommendedName>
</protein>
<dbReference type="PANTHER" id="PTHR33841">
    <property type="entry name" value="DNA METHYLTRANSFERASE YEEA-RELATED"/>
    <property type="match status" value="1"/>
</dbReference>
<dbReference type="Pfam" id="PF07669">
    <property type="entry name" value="Eco57I"/>
    <property type="match status" value="1"/>
</dbReference>
<dbReference type="Gene3D" id="3.40.50.150">
    <property type="entry name" value="Vaccinia Virus protein VP39"/>
    <property type="match status" value="1"/>
</dbReference>
<evidence type="ECO:0000259" key="6">
    <source>
        <dbReference type="Pfam" id="PF07669"/>
    </source>
</evidence>
<dbReference type="RefSeq" id="WP_181552436.1">
    <property type="nucleotide sequence ID" value="NZ_JACDUS010000013.1"/>
</dbReference>
<accession>A0A7W0HLZ1</accession>
<sequence>MKDEAVSAIHNFTLKARELMCQETEEQLEGLYGFLPDGTFEPAAKYPAISGLDEARETRNRLEQYIADEKNAGLSAREAREKLVLEIAFTRLNRLVALKMMETRRIIRQSVSKGSQSNGFLRWLAKEDNEAAYEKYEAGDLPQNAIGEGPRQEAYRWYLLWLCEQLSREIKVLFDPDNIASRIFPRPRALNQLIDMMNDGALEEAWAPGNEETIGWVYQSFNSEALEAAFREVRVSGTKFEAKDIPSVTQLFTPRWIVRYLVENTLGRTWIDMHPDSRLKDTLQYLVPIDSTADISLKSAREITLLDPACGTMHFGLVAFDLFVEMYREELENAGQPGWPQSPSVNNEDEIPAAIIANNIHGIDIDTRAVQLSALTLYLKAKSLNPEAKLTDSNLVAARVELGDDKRMQAFMDEVGLKRPIYQRILKSLSERLKDSKQLGSLLRIEDEIQNLIERERKQFNKEGRQTKLFGEGDNKFESRAVQKEFWDSLEGQIELTLHHFAKTMEEQQGQSFFGGETVKGLRLLELLSKRYNVVVTNPPYMSNRNMNAKLKEIVANHYPEGKGDLYGAFIKRCLEMTKNYGHMGMLTMHSFMFITTYKELRLYIRGAATIETMVHTGPSLFAVGNPGRLQTTAYIFSKATKRKKDDESLGIYFRLVKEPNSEAKRLKFEEALNNLRTSNSDIRTFKYKQKDFDSIPESPWVYWITPNLRKVFESYPTLVENSPPRQGLATADNWVIR</sequence>
<dbReference type="GO" id="GO:0003676">
    <property type="term" value="F:nucleic acid binding"/>
    <property type="evidence" value="ECO:0007669"/>
    <property type="project" value="InterPro"/>
</dbReference>
<evidence type="ECO:0000313" key="7">
    <source>
        <dbReference type="EMBL" id="MBA2882812.1"/>
    </source>
</evidence>
<dbReference type="InterPro" id="IPR011639">
    <property type="entry name" value="MethylTrfase_TaqI-like_dom"/>
</dbReference>
<evidence type="ECO:0000256" key="3">
    <source>
        <dbReference type="ARBA" id="ARBA00022679"/>
    </source>
</evidence>
<dbReference type="Proteomes" id="UP000525298">
    <property type="component" value="Unassembled WGS sequence"/>
</dbReference>
<name>A0A7W0HLZ1_9BACT</name>
<dbReference type="InterPro" id="IPR050953">
    <property type="entry name" value="N4_N6_ade-DNA_methylase"/>
</dbReference>
<dbReference type="GO" id="GO:0006304">
    <property type="term" value="P:DNA modification"/>
    <property type="evidence" value="ECO:0007669"/>
    <property type="project" value="InterPro"/>
</dbReference>
<dbReference type="NCBIfam" id="NF033452">
    <property type="entry name" value="BREX_1_MTaseX"/>
    <property type="match status" value="1"/>
</dbReference>
<comment type="caution">
    <text evidence="7">The sequence shown here is derived from an EMBL/GenBank/DDBJ whole genome shotgun (WGS) entry which is preliminary data.</text>
</comment>
<dbReference type="GO" id="GO:0009007">
    <property type="term" value="F:site-specific DNA-methyltransferase (adenine-specific) activity"/>
    <property type="evidence" value="ECO:0007669"/>
    <property type="project" value="UniProtKB-EC"/>
</dbReference>
<evidence type="ECO:0000313" key="8">
    <source>
        <dbReference type="Proteomes" id="UP000525298"/>
    </source>
</evidence>
<evidence type="ECO:0000256" key="4">
    <source>
        <dbReference type="ARBA" id="ARBA00022691"/>
    </source>
</evidence>
<evidence type="ECO:0000256" key="5">
    <source>
        <dbReference type="ARBA" id="ARBA00047942"/>
    </source>
</evidence>
<dbReference type="PANTHER" id="PTHR33841:SF1">
    <property type="entry name" value="DNA METHYLTRANSFERASE A"/>
    <property type="match status" value="1"/>
</dbReference>
<dbReference type="EMBL" id="JACDUS010000013">
    <property type="protein sequence ID" value="MBA2882812.1"/>
    <property type="molecule type" value="Genomic_DNA"/>
</dbReference>
<proteinExistence type="predicted"/>
<comment type="catalytic activity">
    <reaction evidence="5">
        <text>a 2'-deoxyadenosine in DNA + S-adenosyl-L-methionine = an N(6)-methyl-2'-deoxyadenosine in DNA + S-adenosyl-L-homocysteine + H(+)</text>
        <dbReference type="Rhea" id="RHEA:15197"/>
        <dbReference type="Rhea" id="RHEA-COMP:12418"/>
        <dbReference type="Rhea" id="RHEA-COMP:12419"/>
        <dbReference type="ChEBI" id="CHEBI:15378"/>
        <dbReference type="ChEBI" id="CHEBI:57856"/>
        <dbReference type="ChEBI" id="CHEBI:59789"/>
        <dbReference type="ChEBI" id="CHEBI:90615"/>
        <dbReference type="ChEBI" id="CHEBI:90616"/>
        <dbReference type="EC" id="2.1.1.72"/>
    </reaction>
</comment>
<evidence type="ECO:0000256" key="1">
    <source>
        <dbReference type="ARBA" id="ARBA00011900"/>
    </source>
</evidence>
<keyword evidence="4" id="KW-0949">S-adenosyl-L-methionine</keyword>
<feature type="domain" description="Type II methyltransferase M.TaqI-like" evidence="6">
    <location>
        <begin position="358"/>
        <end position="618"/>
    </location>
</feature>
<dbReference type="EC" id="2.1.1.72" evidence="1"/>
<keyword evidence="2" id="KW-0489">Methyltransferase</keyword>
<dbReference type="InterPro" id="IPR002052">
    <property type="entry name" value="DNA_methylase_N6_adenine_CS"/>
</dbReference>
<dbReference type="SUPFAM" id="SSF53335">
    <property type="entry name" value="S-adenosyl-L-methionine-dependent methyltransferases"/>
    <property type="match status" value="1"/>
</dbReference>
<reference evidence="7 8" key="1">
    <citation type="submission" date="2020-07" db="EMBL/GenBank/DDBJ databases">
        <title>Genomic Encyclopedia of Type Strains, Phase IV (KMG-IV): sequencing the most valuable type-strain genomes for metagenomic binning, comparative biology and taxonomic classification.</title>
        <authorList>
            <person name="Goeker M."/>
        </authorList>
    </citation>
    <scope>NUCLEOTIDE SEQUENCE [LARGE SCALE GENOMIC DNA]</scope>
    <source>
        <strain evidence="7 8">DSM 17721</strain>
    </source>
</reference>
<gene>
    <name evidence="7" type="ORF">HNR65_003167</name>
</gene>
<organism evidence="7 8">
    <name type="scientific">Desulfosalsimonas propionicica</name>
    <dbReference type="NCBI Taxonomy" id="332175"/>
    <lineage>
        <taxon>Bacteria</taxon>
        <taxon>Pseudomonadati</taxon>
        <taxon>Thermodesulfobacteriota</taxon>
        <taxon>Desulfobacteria</taxon>
        <taxon>Desulfobacterales</taxon>
        <taxon>Desulfosalsimonadaceae</taxon>
        <taxon>Desulfosalsimonas</taxon>
    </lineage>
</organism>
<dbReference type="InterPro" id="IPR047939">
    <property type="entry name" value="BREX_1_PglX"/>
</dbReference>
<dbReference type="AlphaFoldDB" id="A0A7W0HLZ1"/>
<dbReference type="GO" id="GO:0032259">
    <property type="term" value="P:methylation"/>
    <property type="evidence" value="ECO:0007669"/>
    <property type="project" value="UniProtKB-KW"/>
</dbReference>
<keyword evidence="3" id="KW-0808">Transferase</keyword>